<name>A0ABS5ZZD9_9PROT</name>
<sequence>MNDELVLSVEYLRQSFAIGRDKLDVIRDVNLQIRKGESLAIVGASGQG</sequence>
<accession>A0ABS5ZZD9</accession>
<evidence type="ECO:0000313" key="2">
    <source>
        <dbReference type="Proteomes" id="UP000755654"/>
    </source>
</evidence>
<gene>
    <name evidence="1" type="ORF">HAP95_09545</name>
</gene>
<evidence type="ECO:0000313" key="1">
    <source>
        <dbReference type="EMBL" id="MBU2760386.1"/>
    </source>
</evidence>
<keyword evidence="1" id="KW-0547">Nucleotide-binding</keyword>
<dbReference type="SUPFAM" id="SSF52540">
    <property type="entry name" value="P-loop containing nucleoside triphosphate hydrolases"/>
    <property type="match status" value="1"/>
</dbReference>
<comment type="caution">
    <text evidence="1">The sequence shown here is derived from an EMBL/GenBank/DDBJ whole genome shotgun (WGS) entry which is preliminary data.</text>
</comment>
<dbReference type="InterPro" id="IPR027417">
    <property type="entry name" value="P-loop_NTPase"/>
</dbReference>
<reference evidence="1 2" key="1">
    <citation type="journal article" date="2021" name="ISME J.">
        <title>Genomic evolution of the class Acidithiobacillia: deep-branching Proteobacteria living in extreme acidic conditions.</title>
        <authorList>
            <person name="Moya-Beltran A."/>
            <person name="Beard S."/>
            <person name="Rojas-Villalobos C."/>
            <person name="Issotta F."/>
            <person name="Gallardo Y."/>
            <person name="Ulloa R."/>
            <person name="Giaveno A."/>
            <person name="Degli Esposti M."/>
            <person name="Johnson D.B."/>
            <person name="Quatrini R."/>
        </authorList>
    </citation>
    <scope>NUCLEOTIDE SEQUENCE [LARGE SCALE GENOMIC DNA]</scope>
    <source>
        <strain evidence="1 2">RW2</strain>
    </source>
</reference>
<feature type="non-terminal residue" evidence="1">
    <location>
        <position position="48"/>
    </location>
</feature>
<dbReference type="Gene3D" id="3.40.50.300">
    <property type="entry name" value="P-loop containing nucleotide triphosphate hydrolases"/>
    <property type="match status" value="1"/>
</dbReference>
<dbReference type="Proteomes" id="UP000755654">
    <property type="component" value="Unassembled WGS sequence"/>
</dbReference>
<dbReference type="GO" id="GO:0005524">
    <property type="term" value="F:ATP binding"/>
    <property type="evidence" value="ECO:0007669"/>
    <property type="project" value="UniProtKB-KW"/>
</dbReference>
<organism evidence="1 2">
    <name type="scientific">Acidithiobacillus sulfurivorans</name>
    <dbReference type="NCBI Taxonomy" id="1958756"/>
    <lineage>
        <taxon>Bacteria</taxon>
        <taxon>Pseudomonadati</taxon>
        <taxon>Pseudomonadota</taxon>
        <taxon>Acidithiobacillia</taxon>
        <taxon>Acidithiobacillales</taxon>
        <taxon>Acidithiobacillaceae</taxon>
        <taxon>Acidithiobacillus</taxon>
    </lineage>
</organism>
<protein>
    <submittedName>
        <fullName evidence="1">Lipoprotein-releasing system ATP-binding protein LolD</fullName>
    </submittedName>
</protein>
<dbReference type="EMBL" id="JAAOMP010000107">
    <property type="protein sequence ID" value="MBU2760386.1"/>
    <property type="molecule type" value="Genomic_DNA"/>
</dbReference>
<keyword evidence="1" id="KW-0449">Lipoprotein</keyword>
<keyword evidence="1" id="KW-0067">ATP-binding</keyword>
<proteinExistence type="predicted"/>
<keyword evidence="2" id="KW-1185">Reference proteome</keyword>